<reference evidence="2 3" key="1">
    <citation type="journal article" date="2012" name="PLoS Pathog.">
        <title>Diverse lifestyles and strategies of plant pathogenesis encoded in the genomes of eighteen Dothideomycetes fungi.</title>
        <authorList>
            <person name="Ohm R.A."/>
            <person name="Feau N."/>
            <person name="Henrissat B."/>
            <person name="Schoch C.L."/>
            <person name="Horwitz B.A."/>
            <person name="Barry K.W."/>
            <person name="Condon B.J."/>
            <person name="Copeland A.C."/>
            <person name="Dhillon B."/>
            <person name="Glaser F."/>
            <person name="Hesse C.N."/>
            <person name="Kosti I."/>
            <person name="LaButti K."/>
            <person name="Lindquist E.A."/>
            <person name="Lucas S."/>
            <person name="Salamov A.A."/>
            <person name="Bradshaw R.E."/>
            <person name="Ciuffetti L."/>
            <person name="Hamelin R.C."/>
            <person name="Kema G.H.J."/>
            <person name="Lawrence C."/>
            <person name="Scott J.A."/>
            <person name="Spatafora J.W."/>
            <person name="Turgeon B.G."/>
            <person name="de Wit P.J.G.M."/>
            <person name="Zhong S."/>
            <person name="Goodwin S.B."/>
            <person name="Grigoriev I.V."/>
        </authorList>
    </citation>
    <scope>NUCLEOTIDE SEQUENCE [LARGE SCALE GENOMIC DNA]</scope>
    <source>
        <strain evidence="3">C5 / ATCC 48332 / race O</strain>
    </source>
</reference>
<evidence type="ECO:0000313" key="3">
    <source>
        <dbReference type="Proteomes" id="UP000016936"/>
    </source>
</evidence>
<organism evidence="2 3">
    <name type="scientific">Cochliobolus heterostrophus (strain C5 / ATCC 48332 / race O)</name>
    <name type="common">Southern corn leaf blight fungus</name>
    <name type="synonym">Bipolaris maydis</name>
    <dbReference type="NCBI Taxonomy" id="701091"/>
    <lineage>
        <taxon>Eukaryota</taxon>
        <taxon>Fungi</taxon>
        <taxon>Dikarya</taxon>
        <taxon>Ascomycota</taxon>
        <taxon>Pezizomycotina</taxon>
        <taxon>Dothideomycetes</taxon>
        <taxon>Pleosporomycetidae</taxon>
        <taxon>Pleosporales</taxon>
        <taxon>Pleosporineae</taxon>
        <taxon>Pleosporaceae</taxon>
        <taxon>Bipolaris</taxon>
    </lineage>
</organism>
<proteinExistence type="predicted"/>
<sequence>MSLPDGRLRTNGLGLHDAGHGIWAACQTRQWAPGPDGRLRKYQPVADSSAPAPTHTAMAHPTTTWLPSCPAAAGPVAAKSCQSALRALRMREQDDRVGTWCRQSGWLCGRAPPCACIAHPLQSWTRTCVLGTWTTCAPACYPGFWSSPTCPAVALPPLTSLVESSNTRLGHGNPCFTMHASFYPCPASPPLQSPSSLCCVVFTTVVTSLSAMPAIDRSFHTIVIAVVVSAKCLLLGRRCPSPTSGPTRLPPTVCLNRRP</sequence>
<name>M2U3D1_COCH5</name>
<dbReference type="HOGENOM" id="CLU_1073653_0_0_1"/>
<reference evidence="3" key="2">
    <citation type="journal article" date="2013" name="PLoS Genet.">
        <title>Comparative genome structure, secondary metabolite, and effector coding capacity across Cochliobolus pathogens.</title>
        <authorList>
            <person name="Condon B.J."/>
            <person name="Leng Y."/>
            <person name="Wu D."/>
            <person name="Bushley K.E."/>
            <person name="Ohm R.A."/>
            <person name="Otillar R."/>
            <person name="Martin J."/>
            <person name="Schackwitz W."/>
            <person name="Grimwood J."/>
            <person name="MohdZainudin N."/>
            <person name="Xue C."/>
            <person name="Wang R."/>
            <person name="Manning V.A."/>
            <person name="Dhillon B."/>
            <person name="Tu Z.J."/>
            <person name="Steffenson B.J."/>
            <person name="Salamov A."/>
            <person name="Sun H."/>
            <person name="Lowry S."/>
            <person name="LaButti K."/>
            <person name="Han J."/>
            <person name="Copeland A."/>
            <person name="Lindquist E."/>
            <person name="Barry K."/>
            <person name="Schmutz J."/>
            <person name="Baker S.E."/>
            <person name="Ciuffetti L.M."/>
            <person name="Grigoriev I.V."/>
            <person name="Zhong S."/>
            <person name="Turgeon B.G."/>
        </authorList>
    </citation>
    <scope>NUCLEOTIDE SEQUENCE [LARGE SCALE GENOMIC DNA]</scope>
    <source>
        <strain evidence="3">C5 / ATCC 48332 / race O</strain>
    </source>
</reference>
<evidence type="ECO:0000313" key="2">
    <source>
        <dbReference type="EMBL" id="EMD93069.1"/>
    </source>
</evidence>
<dbReference type="EMBL" id="KB445574">
    <property type="protein sequence ID" value="EMD93069.1"/>
    <property type="molecule type" value="Genomic_DNA"/>
</dbReference>
<keyword evidence="3" id="KW-1185">Reference proteome</keyword>
<feature type="region of interest" description="Disordered" evidence="1">
    <location>
        <begin position="37"/>
        <end position="57"/>
    </location>
</feature>
<dbReference type="AlphaFoldDB" id="M2U3D1"/>
<protein>
    <submittedName>
        <fullName evidence="2">Uncharacterized protein</fullName>
    </submittedName>
</protein>
<accession>M2U3D1</accession>
<dbReference type="Proteomes" id="UP000016936">
    <property type="component" value="Unassembled WGS sequence"/>
</dbReference>
<gene>
    <name evidence="2" type="ORF">COCHEDRAFT_1029295</name>
</gene>
<evidence type="ECO:0000256" key="1">
    <source>
        <dbReference type="SAM" id="MobiDB-lite"/>
    </source>
</evidence>